<keyword evidence="2" id="KW-1185">Reference proteome</keyword>
<accession>A0A517TXX1</accession>
<evidence type="ECO:0000313" key="2">
    <source>
        <dbReference type="Proteomes" id="UP000317909"/>
    </source>
</evidence>
<dbReference type="Proteomes" id="UP000317909">
    <property type="component" value="Chromosome"/>
</dbReference>
<dbReference type="OrthoDB" id="9801358at2"/>
<dbReference type="RefSeq" id="WP_145432785.1">
    <property type="nucleotide sequence ID" value="NZ_CP036339.1"/>
</dbReference>
<sequence>MAKIEVFDPPMCCTSGVCGPQPDERLVQFSANLDWLKRQGNEVRRYNLSQEPTAFTARPEVAKLLRETDGAGLPIILVDGNVVSQGDYPSQQKLAELAGLSTPAASTSPQIASPALSVIAPAGGCCSGSSDDGKGCC</sequence>
<dbReference type="InterPro" id="IPR010712">
    <property type="entry name" value="Arsenical-R_ArsD"/>
</dbReference>
<evidence type="ECO:0000313" key="1">
    <source>
        <dbReference type="EMBL" id="QDT73233.1"/>
    </source>
</evidence>
<protein>
    <submittedName>
        <fullName evidence="1">Arsenical resistance operon trans-acting repressor ArsD</fullName>
    </submittedName>
</protein>
<reference evidence="1 2" key="1">
    <citation type="submission" date="2019-02" db="EMBL/GenBank/DDBJ databases">
        <title>Deep-cultivation of Planctomycetes and their phenomic and genomic characterization uncovers novel biology.</title>
        <authorList>
            <person name="Wiegand S."/>
            <person name="Jogler M."/>
            <person name="Boedeker C."/>
            <person name="Pinto D."/>
            <person name="Vollmers J."/>
            <person name="Rivas-Marin E."/>
            <person name="Kohn T."/>
            <person name="Peeters S.H."/>
            <person name="Heuer A."/>
            <person name="Rast P."/>
            <person name="Oberbeckmann S."/>
            <person name="Bunk B."/>
            <person name="Jeske O."/>
            <person name="Meyerdierks A."/>
            <person name="Storesund J.E."/>
            <person name="Kallscheuer N."/>
            <person name="Luecker S."/>
            <person name="Lage O.M."/>
            <person name="Pohl T."/>
            <person name="Merkel B.J."/>
            <person name="Hornburger P."/>
            <person name="Mueller R.-W."/>
            <person name="Bruemmer F."/>
            <person name="Labrenz M."/>
            <person name="Spormann A.M."/>
            <person name="Op den Camp H."/>
            <person name="Overmann J."/>
            <person name="Amann R."/>
            <person name="Jetten M.S.M."/>
            <person name="Mascher T."/>
            <person name="Medema M.H."/>
            <person name="Devos D.P."/>
            <person name="Kaster A.-K."/>
            <person name="Ovreas L."/>
            <person name="Rohde M."/>
            <person name="Galperin M.Y."/>
            <person name="Jogler C."/>
        </authorList>
    </citation>
    <scope>NUCLEOTIDE SEQUENCE [LARGE SCALE GENOMIC DNA]</scope>
    <source>
        <strain evidence="1 2">I41</strain>
    </source>
</reference>
<proteinExistence type="predicted"/>
<dbReference type="EMBL" id="CP036339">
    <property type="protein sequence ID" value="QDT73233.1"/>
    <property type="molecule type" value="Genomic_DNA"/>
</dbReference>
<dbReference type="GO" id="GO:0003677">
    <property type="term" value="F:DNA binding"/>
    <property type="evidence" value="ECO:0007669"/>
    <property type="project" value="InterPro"/>
</dbReference>
<dbReference type="KEGG" id="llh:I41_24220"/>
<dbReference type="Pfam" id="PF06953">
    <property type="entry name" value="ArsD"/>
    <property type="match status" value="1"/>
</dbReference>
<dbReference type="GO" id="GO:0046685">
    <property type="term" value="P:response to arsenic-containing substance"/>
    <property type="evidence" value="ECO:0007669"/>
    <property type="project" value="InterPro"/>
</dbReference>
<dbReference type="AlphaFoldDB" id="A0A517TXX1"/>
<dbReference type="Gene3D" id="3.40.30.10">
    <property type="entry name" value="Glutaredoxin"/>
    <property type="match status" value="1"/>
</dbReference>
<name>A0A517TXX1_9BACT</name>
<dbReference type="NCBIfam" id="NF033727">
    <property type="entry name" value="chaperon_ArsD"/>
    <property type="match status" value="1"/>
</dbReference>
<dbReference type="GO" id="GO:0045892">
    <property type="term" value="P:negative regulation of DNA-templated transcription"/>
    <property type="evidence" value="ECO:0007669"/>
    <property type="project" value="InterPro"/>
</dbReference>
<organism evidence="1 2">
    <name type="scientific">Lacipirellula limnantheis</name>
    <dbReference type="NCBI Taxonomy" id="2528024"/>
    <lineage>
        <taxon>Bacteria</taxon>
        <taxon>Pseudomonadati</taxon>
        <taxon>Planctomycetota</taxon>
        <taxon>Planctomycetia</taxon>
        <taxon>Pirellulales</taxon>
        <taxon>Lacipirellulaceae</taxon>
        <taxon>Lacipirellula</taxon>
    </lineage>
</organism>
<gene>
    <name evidence="1" type="primary">arsD</name>
    <name evidence="1" type="ORF">I41_24220</name>
</gene>